<evidence type="ECO:0000313" key="1">
    <source>
        <dbReference type="EMBL" id="KAI9278200.1"/>
    </source>
</evidence>
<dbReference type="EMBL" id="JAIXMP010000001">
    <property type="protein sequence ID" value="KAI9278200.1"/>
    <property type="molecule type" value="Genomic_DNA"/>
</dbReference>
<evidence type="ECO:0000313" key="2">
    <source>
        <dbReference type="Proteomes" id="UP001209540"/>
    </source>
</evidence>
<protein>
    <submittedName>
        <fullName evidence="1">Uncharacterized protein</fullName>
    </submittedName>
</protein>
<comment type="caution">
    <text evidence="1">The sequence shown here is derived from an EMBL/GenBank/DDBJ whole genome shotgun (WGS) entry which is preliminary data.</text>
</comment>
<accession>A0AAD5KQE6</accession>
<keyword evidence="2" id="KW-1185">Reference proteome</keyword>
<name>A0AAD5KQE6_9FUNG</name>
<organism evidence="1 2">
    <name type="scientific">Phascolomyces articulosus</name>
    <dbReference type="NCBI Taxonomy" id="60185"/>
    <lineage>
        <taxon>Eukaryota</taxon>
        <taxon>Fungi</taxon>
        <taxon>Fungi incertae sedis</taxon>
        <taxon>Mucoromycota</taxon>
        <taxon>Mucoromycotina</taxon>
        <taxon>Mucoromycetes</taxon>
        <taxon>Mucorales</taxon>
        <taxon>Lichtheimiaceae</taxon>
        <taxon>Phascolomyces</taxon>
    </lineage>
</organism>
<reference evidence="1" key="2">
    <citation type="submission" date="2023-02" db="EMBL/GenBank/DDBJ databases">
        <authorList>
            <consortium name="DOE Joint Genome Institute"/>
            <person name="Mondo S.J."/>
            <person name="Chang Y."/>
            <person name="Wang Y."/>
            <person name="Ahrendt S."/>
            <person name="Andreopoulos W."/>
            <person name="Barry K."/>
            <person name="Beard J."/>
            <person name="Benny G.L."/>
            <person name="Blankenship S."/>
            <person name="Bonito G."/>
            <person name="Cuomo C."/>
            <person name="Desiro A."/>
            <person name="Gervers K.A."/>
            <person name="Hundley H."/>
            <person name="Kuo A."/>
            <person name="LaButti K."/>
            <person name="Lang B.F."/>
            <person name="Lipzen A."/>
            <person name="O'Donnell K."/>
            <person name="Pangilinan J."/>
            <person name="Reynolds N."/>
            <person name="Sandor L."/>
            <person name="Smith M.W."/>
            <person name="Tsang A."/>
            <person name="Grigoriev I.V."/>
            <person name="Stajich J.E."/>
            <person name="Spatafora J.W."/>
        </authorList>
    </citation>
    <scope>NUCLEOTIDE SEQUENCE</scope>
    <source>
        <strain evidence="1">RSA 2281</strain>
    </source>
</reference>
<proteinExistence type="predicted"/>
<gene>
    <name evidence="1" type="ORF">BDA99DRAFT_491450</name>
</gene>
<reference evidence="1" key="1">
    <citation type="journal article" date="2022" name="IScience">
        <title>Evolution of zygomycete secretomes and the origins of terrestrial fungal ecologies.</title>
        <authorList>
            <person name="Chang Y."/>
            <person name="Wang Y."/>
            <person name="Mondo S."/>
            <person name="Ahrendt S."/>
            <person name="Andreopoulos W."/>
            <person name="Barry K."/>
            <person name="Beard J."/>
            <person name="Benny G.L."/>
            <person name="Blankenship S."/>
            <person name="Bonito G."/>
            <person name="Cuomo C."/>
            <person name="Desiro A."/>
            <person name="Gervers K.A."/>
            <person name="Hundley H."/>
            <person name="Kuo A."/>
            <person name="LaButti K."/>
            <person name="Lang B.F."/>
            <person name="Lipzen A."/>
            <person name="O'Donnell K."/>
            <person name="Pangilinan J."/>
            <person name="Reynolds N."/>
            <person name="Sandor L."/>
            <person name="Smith M.E."/>
            <person name="Tsang A."/>
            <person name="Grigoriev I.V."/>
            <person name="Stajich J.E."/>
            <person name="Spatafora J.W."/>
        </authorList>
    </citation>
    <scope>NUCLEOTIDE SEQUENCE</scope>
    <source>
        <strain evidence="1">RSA 2281</strain>
    </source>
</reference>
<dbReference type="AlphaFoldDB" id="A0AAD5KQE6"/>
<dbReference type="Proteomes" id="UP001209540">
    <property type="component" value="Unassembled WGS sequence"/>
</dbReference>
<sequence length="73" mass="8753">MEDITREQAICMFYSVEFNHENAARLLKRIDDLGELDICFENDYEKPVLVTRKKILAEPHHYKRYRSSTGKEF</sequence>